<dbReference type="SUPFAM" id="SSF55874">
    <property type="entry name" value="ATPase domain of HSP90 chaperone/DNA topoisomerase II/histidine kinase"/>
    <property type="match status" value="1"/>
</dbReference>
<dbReference type="SUPFAM" id="SSF48452">
    <property type="entry name" value="TPR-like"/>
    <property type="match status" value="1"/>
</dbReference>
<sequence>MQIKKKDNTAQIKKLMDKADVLFDTYKFVNSYYYYNEAQLLCDTKTDYVDYVYALTCMASVEQTLGDYTASEILLTKTLPHLKKIKKPRFAANVYSQFGANYYYTYDYNNSLLYYTKALHLKTSYYRKIVALNSISLNYLKQKKYKLAESILIPLSKLKVIYKKDPFINDDEYSRILDNLGLCYSEQGKPEALDYYKRSLAIKLRLKEYNGLIYNYLHFAEYFQKSDPSLAKTYALQAYELSNKLNDNTTKLQSLKLLTKTSQGSDVKKYTLKFIQLADSITTLKKKSKKQFARIKYYSSQDKSENLQLKDEKVTNDLYLERQKKRNIISYIIIIFTVIFSLFLYLYLKLKGRKEKNEEILKSEMRISKKLHDELANDLYQTRAFAQNKDLEQNENKENLLNNLEALYSKTRNISKENSLIPTNEFYHIALKEMISGFKTPNINILLNGLSEILWNQIDKNKKIIIYRVLQELFFNMKKHSDATLVSVTFKIVNKNIVIGYTDNGVREKNNPIIFKNGLQNVESRIKTINGTIIFDDHSQNSFKLSFTFPL</sequence>
<comment type="caution">
    <text evidence="4">The sequence shown here is derived from an EMBL/GenBank/DDBJ whole genome shotgun (WGS) entry which is preliminary data.</text>
</comment>
<keyword evidence="2" id="KW-0175">Coiled coil</keyword>
<dbReference type="InterPro" id="IPR019734">
    <property type="entry name" value="TPR_rpt"/>
</dbReference>
<dbReference type="PROSITE" id="PS50005">
    <property type="entry name" value="TPR"/>
    <property type="match status" value="1"/>
</dbReference>
<dbReference type="InterPro" id="IPR036890">
    <property type="entry name" value="HATPase_C_sf"/>
</dbReference>
<organism evidence="4 5">
    <name type="scientific">Flavobacterium hibernum</name>
    <dbReference type="NCBI Taxonomy" id="37752"/>
    <lineage>
        <taxon>Bacteria</taxon>
        <taxon>Pseudomonadati</taxon>
        <taxon>Bacteroidota</taxon>
        <taxon>Flavobacteriia</taxon>
        <taxon>Flavobacteriales</taxon>
        <taxon>Flavobacteriaceae</taxon>
        <taxon>Flavobacterium</taxon>
    </lineage>
</organism>
<evidence type="ECO:0000256" key="2">
    <source>
        <dbReference type="SAM" id="Coils"/>
    </source>
</evidence>
<keyword evidence="3" id="KW-1133">Transmembrane helix</keyword>
<proteinExistence type="predicted"/>
<dbReference type="Proteomes" id="UP000032061">
    <property type="component" value="Unassembled WGS sequence"/>
</dbReference>
<dbReference type="STRING" id="37752.IW18_00050"/>
<dbReference type="InterPro" id="IPR011990">
    <property type="entry name" value="TPR-like_helical_dom_sf"/>
</dbReference>
<feature type="transmembrane region" description="Helical" evidence="3">
    <location>
        <begin position="328"/>
        <end position="348"/>
    </location>
</feature>
<dbReference type="Gene3D" id="3.30.565.10">
    <property type="entry name" value="Histidine kinase-like ATPase, C-terminal domain"/>
    <property type="match status" value="1"/>
</dbReference>
<keyword evidence="3" id="KW-0812">Transmembrane</keyword>
<feature type="repeat" description="TPR" evidence="1">
    <location>
        <begin position="92"/>
        <end position="125"/>
    </location>
</feature>
<keyword evidence="1" id="KW-0802">TPR repeat</keyword>
<dbReference type="Gene3D" id="1.25.40.10">
    <property type="entry name" value="Tetratricopeptide repeat domain"/>
    <property type="match status" value="2"/>
</dbReference>
<evidence type="ECO:0000313" key="4">
    <source>
        <dbReference type="EMBL" id="KIO54844.1"/>
    </source>
</evidence>
<name>A0A0D0EFX1_9FLAO</name>
<evidence type="ECO:0000256" key="3">
    <source>
        <dbReference type="SAM" id="Phobius"/>
    </source>
</evidence>
<dbReference type="EMBL" id="JPRK01000001">
    <property type="protein sequence ID" value="KIO54844.1"/>
    <property type="molecule type" value="Genomic_DNA"/>
</dbReference>
<protein>
    <submittedName>
        <fullName evidence="4">Uncharacterized protein</fullName>
    </submittedName>
</protein>
<gene>
    <name evidence="4" type="ORF">IW18_00050</name>
</gene>
<keyword evidence="3" id="KW-0472">Membrane</keyword>
<dbReference type="AlphaFoldDB" id="A0A0D0EFX1"/>
<evidence type="ECO:0000313" key="5">
    <source>
        <dbReference type="Proteomes" id="UP000032061"/>
    </source>
</evidence>
<feature type="coiled-coil region" evidence="2">
    <location>
        <begin position="387"/>
        <end position="417"/>
    </location>
</feature>
<evidence type="ECO:0000256" key="1">
    <source>
        <dbReference type="PROSITE-ProRule" id="PRU00339"/>
    </source>
</evidence>
<reference evidence="4 5" key="1">
    <citation type="submission" date="2015-01" db="EMBL/GenBank/DDBJ databases">
        <title>Genome of Flavobacterium hibernum DSM 12611.</title>
        <authorList>
            <person name="Stropko S.J."/>
            <person name="Pipes S.E."/>
            <person name="Newman J.D."/>
        </authorList>
    </citation>
    <scope>NUCLEOTIDE SEQUENCE [LARGE SCALE GENOMIC DNA]</scope>
    <source>
        <strain evidence="4 5">DSM 12611</strain>
    </source>
</reference>
<accession>A0A0D0EFX1</accession>